<evidence type="ECO:0000313" key="5">
    <source>
        <dbReference type="Proteomes" id="UP000054560"/>
    </source>
</evidence>
<accession>A0A0L0FWK8</accession>
<sequence length="586" mass="65409">MTARRLEASEEVRAYVSKIEKQNEDLKERVAQLEKQFKAAQDSFNVLDDDLCCAKVYHKVLEAENRHFIDQLNVHTPGFRKAVDKRREIVADELINAWHRREKRLRKNSTSDLVAQLQHRKNYECLRNSLIEIELQGNLVLDIETVKEVCKRADYIKEFVRVEKVITDARHKCGGVDYLIIPRKANKPSHTTDDSTNTGSHKRAHIDFDGEEERSNVADDRKRLALGDGTGKGMNTTETLGNSAASNSSEQKAPDSAGTMSVSEVQNTTNLDVDSVKDAVSGGVPSESQNANDGVISGKNKVSAGKAATTSTTGDSAKSAGRGTVVKESSKAKEKNSANGKGEGSASKGLSTDVHTSVVLTWFAEIAAPSERFQDMLDDQDFRCGDLIVKRGRKRMATDGTADAGVTSLPTVPERDVSPPPILVPERERAPIPVQQYRPSPNMNYSPSQHRPQGVQQMPVQAQYMHPSADPYAAHAQYQISLSSQQPQQLQQGNPYSQEYGPSANERYAQAQAQHQKHVFDDEMRMEDAETLHVNLHNSDKKTDRGGKRSMREQQCPDCDTKFKYMKPFENHMRLKHGKDNYNIYQ</sequence>
<evidence type="ECO:0000256" key="1">
    <source>
        <dbReference type="SAM" id="Coils"/>
    </source>
</evidence>
<organism evidence="4 5">
    <name type="scientific">Sphaeroforma arctica JP610</name>
    <dbReference type="NCBI Taxonomy" id="667725"/>
    <lineage>
        <taxon>Eukaryota</taxon>
        <taxon>Ichthyosporea</taxon>
        <taxon>Ichthyophonida</taxon>
        <taxon>Sphaeroforma</taxon>
    </lineage>
</organism>
<reference evidence="4 5" key="1">
    <citation type="submission" date="2011-02" db="EMBL/GenBank/DDBJ databases">
        <title>The Genome Sequence of Sphaeroforma arctica JP610.</title>
        <authorList>
            <consortium name="The Broad Institute Genome Sequencing Platform"/>
            <person name="Russ C."/>
            <person name="Cuomo C."/>
            <person name="Young S.K."/>
            <person name="Zeng Q."/>
            <person name="Gargeya S."/>
            <person name="Alvarado L."/>
            <person name="Berlin A."/>
            <person name="Chapman S.B."/>
            <person name="Chen Z."/>
            <person name="Freedman E."/>
            <person name="Gellesch M."/>
            <person name="Goldberg J."/>
            <person name="Griggs A."/>
            <person name="Gujja S."/>
            <person name="Heilman E."/>
            <person name="Heiman D."/>
            <person name="Howarth C."/>
            <person name="Mehta T."/>
            <person name="Neiman D."/>
            <person name="Pearson M."/>
            <person name="Roberts A."/>
            <person name="Saif S."/>
            <person name="Shea T."/>
            <person name="Shenoy N."/>
            <person name="Sisk P."/>
            <person name="Stolte C."/>
            <person name="Sykes S."/>
            <person name="White J."/>
            <person name="Yandava C."/>
            <person name="Burger G."/>
            <person name="Gray M.W."/>
            <person name="Holland P.W.H."/>
            <person name="King N."/>
            <person name="Lang F.B.F."/>
            <person name="Roger A.J."/>
            <person name="Ruiz-Trillo I."/>
            <person name="Haas B."/>
            <person name="Nusbaum C."/>
            <person name="Birren B."/>
        </authorList>
    </citation>
    <scope>NUCLEOTIDE SEQUENCE [LARGE SCALE GENOMIC DNA]</scope>
    <source>
        <strain evidence="4 5">JP610</strain>
    </source>
</reference>
<dbReference type="EMBL" id="KQ242077">
    <property type="protein sequence ID" value="KNC81024.1"/>
    <property type="molecule type" value="Genomic_DNA"/>
</dbReference>
<dbReference type="PROSITE" id="PS00028">
    <property type="entry name" value="ZINC_FINGER_C2H2_1"/>
    <property type="match status" value="1"/>
</dbReference>
<evidence type="ECO:0000259" key="3">
    <source>
        <dbReference type="PROSITE" id="PS00028"/>
    </source>
</evidence>
<feature type="compositionally biased region" description="Basic and acidic residues" evidence="2">
    <location>
        <begin position="205"/>
        <end position="225"/>
    </location>
</feature>
<feature type="region of interest" description="Disordered" evidence="2">
    <location>
        <begin position="185"/>
        <end position="351"/>
    </location>
</feature>
<feature type="region of interest" description="Disordered" evidence="2">
    <location>
        <begin position="482"/>
        <end position="502"/>
    </location>
</feature>
<feature type="compositionally biased region" description="Polar residues" evidence="2">
    <location>
        <begin position="258"/>
        <end position="272"/>
    </location>
</feature>
<feature type="compositionally biased region" description="Polar residues" evidence="2">
    <location>
        <begin position="233"/>
        <end position="251"/>
    </location>
</feature>
<proteinExistence type="predicted"/>
<keyword evidence="5" id="KW-1185">Reference proteome</keyword>
<evidence type="ECO:0000256" key="2">
    <source>
        <dbReference type="SAM" id="MobiDB-lite"/>
    </source>
</evidence>
<gene>
    <name evidence="4" type="ORF">SARC_06638</name>
</gene>
<dbReference type="Proteomes" id="UP000054560">
    <property type="component" value="Unassembled WGS sequence"/>
</dbReference>
<feature type="coiled-coil region" evidence="1">
    <location>
        <begin position="9"/>
        <end position="50"/>
    </location>
</feature>
<feature type="compositionally biased region" description="Low complexity" evidence="2">
    <location>
        <begin position="303"/>
        <end position="321"/>
    </location>
</feature>
<name>A0A0L0FWK8_9EUKA</name>
<dbReference type="RefSeq" id="XP_014154926.1">
    <property type="nucleotide sequence ID" value="XM_014299451.1"/>
</dbReference>
<dbReference type="AlphaFoldDB" id="A0A0L0FWK8"/>
<protein>
    <recommendedName>
        <fullName evidence="3">C2H2-type domain-containing protein</fullName>
    </recommendedName>
</protein>
<feature type="domain" description="C2H2-type" evidence="3">
    <location>
        <begin position="556"/>
        <end position="577"/>
    </location>
</feature>
<feature type="compositionally biased region" description="Low complexity" evidence="2">
    <location>
        <begin position="482"/>
        <end position="498"/>
    </location>
</feature>
<dbReference type="InterPro" id="IPR013087">
    <property type="entry name" value="Znf_C2H2_type"/>
</dbReference>
<evidence type="ECO:0000313" key="4">
    <source>
        <dbReference type="EMBL" id="KNC81024.1"/>
    </source>
</evidence>
<dbReference type="GeneID" id="25907142"/>
<feature type="region of interest" description="Disordered" evidence="2">
    <location>
        <begin position="399"/>
        <end position="424"/>
    </location>
</feature>
<keyword evidence="1" id="KW-0175">Coiled coil</keyword>